<dbReference type="AlphaFoldDB" id="F8Q9Q4"/>
<protein>
    <recommendedName>
        <fullName evidence="4">MULE transposase domain-containing protein</fullName>
    </recommendedName>
</protein>
<evidence type="ECO:0000313" key="3">
    <source>
        <dbReference type="Proteomes" id="UP000008063"/>
    </source>
</evidence>
<dbReference type="EMBL" id="GL945486">
    <property type="protein sequence ID" value="EGN95309.1"/>
    <property type="molecule type" value="Genomic_DNA"/>
</dbReference>
<proteinExistence type="predicted"/>
<organism evidence="3">
    <name type="scientific">Serpula lacrymans var. lacrymans (strain S7.3)</name>
    <name type="common">Dry rot fungus</name>
    <dbReference type="NCBI Taxonomy" id="936435"/>
    <lineage>
        <taxon>Eukaryota</taxon>
        <taxon>Fungi</taxon>
        <taxon>Dikarya</taxon>
        <taxon>Basidiomycota</taxon>
        <taxon>Agaricomycotina</taxon>
        <taxon>Agaricomycetes</taxon>
        <taxon>Agaricomycetidae</taxon>
        <taxon>Boletales</taxon>
        <taxon>Coniophorineae</taxon>
        <taxon>Serpulaceae</taxon>
        <taxon>Serpula</taxon>
    </lineage>
</organism>
<reference evidence="3" key="1">
    <citation type="journal article" date="2011" name="Science">
        <title>The plant cell wall-decomposing machinery underlies the functional diversity of forest fungi.</title>
        <authorList>
            <person name="Eastwood D.C."/>
            <person name="Floudas D."/>
            <person name="Binder M."/>
            <person name="Majcherczyk A."/>
            <person name="Schneider P."/>
            <person name="Aerts A."/>
            <person name="Asiegbu F.O."/>
            <person name="Baker S.E."/>
            <person name="Barry K."/>
            <person name="Bendiksby M."/>
            <person name="Blumentritt M."/>
            <person name="Coutinho P.M."/>
            <person name="Cullen D."/>
            <person name="de Vries R.P."/>
            <person name="Gathman A."/>
            <person name="Goodell B."/>
            <person name="Henrissat B."/>
            <person name="Ihrmark K."/>
            <person name="Kauserud H."/>
            <person name="Kohler A."/>
            <person name="LaButti K."/>
            <person name="Lapidus A."/>
            <person name="Lavin J.L."/>
            <person name="Lee Y.-H."/>
            <person name="Lindquist E."/>
            <person name="Lilly W."/>
            <person name="Lucas S."/>
            <person name="Morin E."/>
            <person name="Murat C."/>
            <person name="Oguiza J.A."/>
            <person name="Park J."/>
            <person name="Pisabarro A.G."/>
            <person name="Riley R."/>
            <person name="Rosling A."/>
            <person name="Salamov A."/>
            <person name="Schmidt O."/>
            <person name="Schmutz J."/>
            <person name="Skrede I."/>
            <person name="Stenlid J."/>
            <person name="Wiebenga A."/>
            <person name="Xie X."/>
            <person name="Kuees U."/>
            <person name="Hibbett D.S."/>
            <person name="Hoffmeister D."/>
            <person name="Hoegberg N."/>
            <person name="Martin F."/>
            <person name="Grigoriev I.V."/>
            <person name="Watkinson S.C."/>
        </authorList>
    </citation>
    <scope>NUCLEOTIDE SEQUENCE [LARGE SCALE GENOMIC DNA]</scope>
    <source>
        <strain evidence="3">strain S7.3</strain>
    </source>
</reference>
<name>F8Q9Q4_SERL3</name>
<feature type="region of interest" description="Disordered" evidence="1">
    <location>
        <begin position="37"/>
        <end position="99"/>
    </location>
</feature>
<evidence type="ECO:0008006" key="4">
    <source>
        <dbReference type="Google" id="ProtNLM"/>
    </source>
</evidence>
<keyword evidence="3" id="KW-1185">Reference proteome</keyword>
<dbReference type="Proteomes" id="UP000008063">
    <property type="component" value="Unassembled WGS sequence"/>
</dbReference>
<sequence>MECSQKSCKNIVPEQNIGRNGLPYKMCSSCREKARMAVTAHQTKRRGDEHTDPPPRQAPAPHQETTDEVGRLTGEGTPEVIPPIPERHDSSDEDGPGTAVKVYENSNTLFCALQEDFKSRESVSFFGSYQLAEDPFVDDKKRVEMTISDIWKTTGYQFTVKDHTKTQNGHKTRLWCCQDDGRKKKAKPSTKPDVKHCDHVGMQRFDCGSQLNVLCVKCTSGTRVVTIRLKHEQRHKPYYDVTIPPKAIQIIRNNIEWSTPVSITPKVQALYPHITGKQVHRAWTEMGEVLWKKDPVQLISVYILLSELKDDVDLFDIKVADDNTNSKNLKLYSVLGEYDNAGFPLSYCVLSTASALDIGKRKVALTAWVKCLHDTYGVVPIFTHVNKDMAEIGMLREIWDAKIQLCWWHLRQAMQERLAKNKLATTPYNPQRAHAEFAFINTTFVPPRKADMTKYEGGAPDVLQVNEAPCPTPNTIPLHIPRLPLMVSPLTTNSTPPIETDCQCDGDETTGHRKLMIRLPKWPKEETVDQLESIKHKTTKEKRTFCPKNHREKIIDMMERYFCAHPLIPGYSHPSRRGICDWAVKQMYQFCIVNDLHEACAYLWENWYRLERWELWAQSYHDEIPVLKATMILESQPILRTCIMAQGIQVGLETGGNNPNYYAVEQQIQTEHTHLALILLDTPTGHLNNDDTVLLTNMATGQGDSDIRDDKESGDEGIIDVGGIENWSDFADGILYQAQFNDHRWGESLEREGASLFQLASHCLELWDCLAVILGERGHWTCVSRKCGRFMPILWYLPTILRLTLVESINIDSINRLACDLMHQTECTKYNSQPYQHESQGDLYEDPITFGLDDVDL</sequence>
<dbReference type="OrthoDB" id="2659888at2759"/>
<accession>F8Q9Q4</accession>
<dbReference type="STRING" id="936435.F8Q9Q4"/>
<evidence type="ECO:0000256" key="1">
    <source>
        <dbReference type="SAM" id="MobiDB-lite"/>
    </source>
</evidence>
<evidence type="ECO:0000313" key="2">
    <source>
        <dbReference type="EMBL" id="EGN95309.1"/>
    </source>
</evidence>
<dbReference type="HOGENOM" id="CLU_016704_0_0_1"/>
<dbReference type="InParanoid" id="F8Q9Q4"/>
<gene>
    <name evidence="2" type="ORF">SERLA73DRAFT_162766</name>
</gene>